<feature type="disulfide bond" evidence="17">
    <location>
        <begin position="41"/>
        <end position="121"/>
    </location>
</feature>
<feature type="domain" description="Plant heme peroxidase family profile" evidence="19">
    <location>
        <begin position="31"/>
        <end position="327"/>
    </location>
</feature>
<dbReference type="EMBL" id="JAAIUW010000009">
    <property type="protein sequence ID" value="KAF7816207.1"/>
    <property type="molecule type" value="Genomic_DNA"/>
</dbReference>
<dbReference type="PRINTS" id="PR00461">
    <property type="entry name" value="PLPEROXIDASE"/>
</dbReference>
<gene>
    <name evidence="20" type="ORF">G2W53_030176</name>
</gene>
<feature type="binding site" evidence="15">
    <location>
        <position position="254"/>
    </location>
    <ligand>
        <name>Ca(2+)</name>
        <dbReference type="ChEBI" id="CHEBI:29108"/>
        <label>2</label>
    </ligand>
</feature>
<feature type="binding site" evidence="15">
    <location>
        <position position="73"/>
    </location>
    <ligand>
        <name>Ca(2+)</name>
        <dbReference type="ChEBI" id="CHEBI:29108"/>
        <label>1</label>
    </ligand>
</feature>
<dbReference type="PROSITE" id="PS00436">
    <property type="entry name" value="PEROXIDASE_2"/>
    <property type="match status" value="1"/>
</dbReference>
<evidence type="ECO:0000259" key="19">
    <source>
        <dbReference type="PROSITE" id="PS50873"/>
    </source>
</evidence>
<comment type="subcellular location">
    <subcellularLocation>
        <location evidence="18">Secreted</location>
    </subcellularLocation>
</comment>
<evidence type="ECO:0000256" key="6">
    <source>
        <dbReference type="ARBA" id="ARBA00022617"/>
    </source>
</evidence>
<dbReference type="PROSITE" id="PS00435">
    <property type="entry name" value="PEROXIDASE_1"/>
    <property type="match status" value="1"/>
</dbReference>
<dbReference type="InterPro" id="IPR019794">
    <property type="entry name" value="Peroxidases_AS"/>
</dbReference>
<keyword evidence="21" id="KW-1185">Reference proteome</keyword>
<dbReference type="SUPFAM" id="SSF48113">
    <property type="entry name" value="Heme-dependent peroxidases"/>
    <property type="match status" value="1"/>
</dbReference>
<keyword evidence="8 15" id="KW-0106">Calcium</keyword>
<dbReference type="FunFam" id="1.10.520.10:FF:000009">
    <property type="entry name" value="Peroxidase"/>
    <property type="match status" value="1"/>
</dbReference>
<dbReference type="CDD" id="cd00693">
    <property type="entry name" value="secretory_peroxidase"/>
    <property type="match status" value="1"/>
</dbReference>
<evidence type="ECO:0000256" key="14">
    <source>
        <dbReference type="PIRSR" id="PIRSR600823-2"/>
    </source>
</evidence>
<feature type="chain" id="PRO_5033105444" description="Peroxidase" evidence="18">
    <location>
        <begin position="31"/>
        <end position="327"/>
    </location>
</feature>
<dbReference type="InterPro" id="IPR002016">
    <property type="entry name" value="Haem_peroxidase"/>
</dbReference>
<dbReference type="GO" id="GO:0046872">
    <property type="term" value="F:metal ion binding"/>
    <property type="evidence" value="ECO:0007669"/>
    <property type="project" value="UniProtKB-UniRule"/>
</dbReference>
<proteinExistence type="inferred from homology"/>
<feature type="disulfide bond" evidence="17">
    <location>
        <begin position="74"/>
        <end position="79"/>
    </location>
</feature>
<keyword evidence="12" id="KW-0325">Glycoprotein</keyword>
<evidence type="ECO:0000256" key="17">
    <source>
        <dbReference type="PIRSR" id="PIRSR600823-5"/>
    </source>
</evidence>
<evidence type="ECO:0000256" key="15">
    <source>
        <dbReference type="PIRSR" id="PIRSR600823-3"/>
    </source>
</evidence>
<evidence type="ECO:0000256" key="10">
    <source>
        <dbReference type="ARBA" id="ARBA00023004"/>
    </source>
</evidence>
<keyword evidence="10 15" id="KW-0408">Iron</keyword>
<keyword evidence="11 17" id="KW-1015">Disulfide bond</keyword>
<feature type="binding site" evidence="15">
    <location>
        <position position="76"/>
    </location>
    <ligand>
        <name>Ca(2+)</name>
        <dbReference type="ChEBI" id="CHEBI:29108"/>
        <label>1</label>
    </ligand>
</feature>
<protein>
    <recommendedName>
        <fullName evidence="4 18">Peroxidase</fullName>
        <ecNumber evidence="4 18">1.11.1.7</ecNumber>
    </recommendedName>
</protein>
<dbReference type="Gene3D" id="1.10.420.10">
    <property type="entry name" value="Peroxidase, domain 2"/>
    <property type="match status" value="1"/>
</dbReference>
<dbReference type="Proteomes" id="UP000634136">
    <property type="component" value="Unassembled WGS sequence"/>
</dbReference>
<comment type="catalytic activity">
    <reaction evidence="1 18">
        <text>2 a phenolic donor + H2O2 = 2 a phenolic radical donor + 2 H2O</text>
        <dbReference type="Rhea" id="RHEA:56136"/>
        <dbReference type="ChEBI" id="CHEBI:15377"/>
        <dbReference type="ChEBI" id="CHEBI:16240"/>
        <dbReference type="ChEBI" id="CHEBI:139520"/>
        <dbReference type="ChEBI" id="CHEBI:139521"/>
        <dbReference type="EC" id="1.11.1.7"/>
    </reaction>
</comment>
<dbReference type="PROSITE" id="PS50873">
    <property type="entry name" value="PEROXIDASE_4"/>
    <property type="match status" value="1"/>
</dbReference>
<dbReference type="Gene3D" id="1.10.520.10">
    <property type="match status" value="1"/>
</dbReference>
<dbReference type="PANTHER" id="PTHR31388">
    <property type="entry name" value="PEROXIDASE 72-RELATED"/>
    <property type="match status" value="1"/>
</dbReference>
<evidence type="ECO:0000313" key="20">
    <source>
        <dbReference type="EMBL" id="KAF7816207.1"/>
    </source>
</evidence>
<keyword evidence="5 18" id="KW-0575">Peroxidase</keyword>
<sequence length="327" mass="35848">MGSENLRYSVVVLLMLCLGTLFLNPTPTSAQLTPDFYHKICPQALPIIKSVVRTAIKRERRMGASLLRLHFHDCFVNGCDGSVLLDDTSTFTGEKTALPNINSIRGFEVVDQIKAAVDKACKRPVVSCADILAVAARDSVSILGGEAFNYQVLLGRKDARTASRDAANNNLPPPFFNFSQLVTNFQSHGLNLKDLVVLSGGHTIGLARCTTFRARAYNDTNIDPTLKAQLKAVCPLTGGDNNLVPLDATPNTVDTTYYKALMNKKGVLHSDQQLFKGDWGDSDKLVKLYSEDGYAFARDFGASMIKMGNLKAKDKNLEIRVNCRKVN</sequence>
<feature type="binding site" evidence="15">
    <location>
        <position position="78"/>
    </location>
    <ligand>
        <name>Ca(2+)</name>
        <dbReference type="ChEBI" id="CHEBI:29108"/>
        <label>1</label>
    </ligand>
</feature>
<comment type="cofactor">
    <cofactor evidence="15 18">
        <name>Ca(2+)</name>
        <dbReference type="ChEBI" id="CHEBI:29108"/>
    </cofactor>
    <text evidence="15 18">Binds 2 calcium ions per subunit.</text>
</comment>
<keyword evidence="18" id="KW-0732">Signal</keyword>
<feature type="disulfide bond" evidence="17">
    <location>
        <begin position="209"/>
        <end position="234"/>
    </location>
</feature>
<feature type="binding site" evidence="15">
    <location>
        <position position="94"/>
    </location>
    <ligand>
        <name>Ca(2+)</name>
        <dbReference type="ChEBI" id="CHEBI:29108"/>
        <label>1</label>
    </ligand>
</feature>
<dbReference type="GO" id="GO:0005576">
    <property type="term" value="C:extracellular region"/>
    <property type="evidence" value="ECO:0007669"/>
    <property type="project" value="UniProtKB-SubCell"/>
</dbReference>
<feature type="binding site" evidence="15">
    <location>
        <position position="80"/>
    </location>
    <ligand>
        <name>Ca(2+)</name>
        <dbReference type="ChEBI" id="CHEBI:29108"/>
        <label>1</label>
    </ligand>
</feature>
<evidence type="ECO:0000256" key="4">
    <source>
        <dbReference type="ARBA" id="ARBA00012313"/>
    </source>
</evidence>
<feature type="binding site" evidence="15">
    <location>
        <position position="247"/>
    </location>
    <ligand>
        <name>Ca(2+)</name>
        <dbReference type="ChEBI" id="CHEBI:29108"/>
        <label>2</label>
    </ligand>
</feature>
<feature type="binding site" evidence="15">
    <location>
        <position position="82"/>
    </location>
    <ligand>
        <name>Ca(2+)</name>
        <dbReference type="ChEBI" id="CHEBI:29108"/>
        <label>1</label>
    </ligand>
</feature>
<organism evidence="20 21">
    <name type="scientific">Senna tora</name>
    <dbReference type="NCBI Taxonomy" id="362788"/>
    <lineage>
        <taxon>Eukaryota</taxon>
        <taxon>Viridiplantae</taxon>
        <taxon>Streptophyta</taxon>
        <taxon>Embryophyta</taxon>
        <taxon>Tracheophyta</taxon>
        <taxon>Spermatophyta</taxon>
        <taxon>Magnoliopsida</taxon>
        <taxon>eudicotyledons</taxon>
        <taxon>Gunneridae</taxon>
        <taxon>Pentapetalae</taxon>
        <taxon>rosids</taxon>
        <taxon>fabids</taxon>
        <taxon>Fabales</taxon>
        <taxon>Fabaceae</taxon>
        <taxon>Caesalpinioideae</taxon>
        <taxon>Cassia clade</taxon>
        <taxon>Senna</taxon>
    </lineage>
</organism>
<evidence type="ECO:0000256" key="2">
    <source>
        <dbReference type="ARBA" id="ARBA00002322"/>
    </source>
</evidence>
<evidence type="ECO:0000256" key="1">
    <source>
        <dbReference type="ARBA" id="ARBA00000189"/>
    </source>
</evidence>
<feature type="binding site" evidence="15">
    <location>
        <position position="249"/>
    </location>
    <ligand>
        <name>Ca(2+)</name>
        <dbReference type="ChEBI" id="CHEBI:29108"/>
        <label>2</label>
    </ligand>
</feature>
<feature type="site" description="Transition state stabilizer" evidence="16">
    <location>
        <position position="68"/>
    </location>
</feature>
<dbReference type="PANTHER" id="PTHR31388:SF123">
    <property type="entry name" value="PEROXIDASE RIP1"/>
    <property type="match status" value="1"/>
</dbReference>
<keyword evidence="18" id="KW-0376">Hydrogen peroxide</keyword>
<evidence type="ECO:0000256" key="7">
    <source>
        <dbReference type="ARBA" id="ARBA00022723"/>
    </source>
</evidence>
<keyword evidence="7 15" id="KW-0479">Metal-binding</keyword>
<comment type="caution">
    <text evidence="20">The sequence shown here is derived from an EMBL/GenBank/DDBJ whole genome shotgun (WGS) entry which is preliminary data.</text>
</comment>
<dbReference type="GO" id="GO:0140825">
    <property type="term" value="F:lactoperoxidase activity"/>
    <property type="evidence" value="ECO:0007669"/>
    <property type="project" value="UniProtKB-EC"/>
</dbReference>
<dbReference type="GO" id="GO:0006979">
    <property type="term" value="P:response to oxidative stress"/>
    <property type="evidence" value="ECO:0007669"/>
    <property type="project" value="UniProtKB-UniRule"/>
</dbReference>
<comment type="function">
    <text evidence="2">Removal of H(2)O(2), oxidation of toxic reductants, biosynthesis and degradation of lignin, suberization, auxin catabolism, response to environmental stresses such as wounding, pathogen attack and oxidative stress. These functions might be dependent on each isozyme/isoform in each plant tissue.</text>
</comment>
<comment type="cofactor">
    <cofactor evidence="15 18">
        <name>heme b</name>
        <dbReference type="ChEBI" id="CHEBI:60344"/>
    </cofactor>
    <text evidence="15 18">Binds 1 heme b (iron(II)-protoporphyrin IX) group per subunit.</text>
</comment>
<accession>A0A834T6I6</accession>
<comment type="similarity">
    <text evidence="3">Belongs to the peroxidase family. Ascorbate peroxidase subfamily.</text>
</comment>
<dbReference type="PRINTS" id="PR00458">
    <property type="entry name" value="PEROXIDASE"/>
</dbReference>
<reference evidence="20" key="1">
    <citation type="submission" date="2020-09" db="EMBL/GenBank/DDBJ databases">
        <title>Genome-Enabled Discovery of Anthraquinone Biosynthesis in Senna tora.</title>
        <authorList>
            <person name="Kang S.-H."/>
            <person name="Pandey R.P."/>
            <person name="Lee C.-M."/>
            <person name="Sim J.-S."/>
            <person name="Jeong J.-T."/>
            <person name="Choi B.-S."/>
            <person name="Jung M."/>
            <person name="Ginzburg D."/>
            <person name="Zhao K."/>
            <person name="Won S.Y."/>
            <person name="Oh T.-J."/>
            <person name="Yu Y."/>
            <person name="Kim N.-H."/>
            <person name="Lee O.R."/>
            <person name="Lee T.-H."/>
            <person name="Bashyal P."/>
            <person name="Kim T.-S."/>
            <person name="Lee W.-H."/>
            <person name="Kawkins C."/>
            <person name="Kim C.-K."/>
            <person name="Kim J.S."/>
            <person name="Ahn B.O."/>
            <person name="Rhee S.Y."/>
            <person name="Sohng J.K."/>
        </authorList>
    </citation>
    <scope>NUCLEOTIDE SEQUENCE</scope>
    <source>
        <tissue evidence="20">Leaf</tissue>
    </source>
</reference>
<evidence type="ECO:0000256" key="9">
    <source>
        <dbReference type="ARBA" id="ARBA00023002"/>
    </source>
</evidence>
<dbReference type="GO" id="GO:0042744">
    <property type="term" value="P:hydrogen peroxide catabolic process"/>
    <property type="evidence" value="ECO:0007669"/>
    <property type="project" value="UniProtKB-KW"/>
</dbReference>
<dbReference type="GO" id="GO:0020037">
    <property type="term" value="F:heme binding"/>
    <property type="evidence" value="ECO:0007669"/>
    <property type="project" value="UniProtKB-UniRule"/>
</dbReference>
<evidence type="ECO:0000256" key="3">
    <source>
        <dbReference type="ARBA" id="ARBA00006873"/>
    </source>
</evidence>
<evidence type="ECO:0000256" key="11">
    <source>
        <dbReference type="ARBA" id="ARBA00023157"/>
    </source>
</evidence>
<feature type="active site" description="Proton acceptor" evidence="13">
    <location>
        <position position="72"/>
    </location>
</feature>
<keyword evidence="6 18" id="KW-0349">Heme</keyword>
<dbReference type="OrthoDB" id="2113341at2759"/>
<comment type="similarity">
    <text evidence="18">Belongs to the peroxidase family. Classical plant (class III) peroxidase subfamily.</text>
</comment>
<keyword evidence="18" id="KW-0964">Secreted</keyword>
<evidence type="ECO:0000313" key="21">
    <source>
        <dbReference type="Proteomes" id="UP000634136"/>
    </source>
</evidence>
<keyword evidence="9 18" id="KW-0560">Oxidoreductase</keyword>
<evidence type="ECO:0000256" key="13">
    <source>
        <dbReference type="PIRSR" id="PIRSR600823-1"/>
    </source>
</evidence>
<dbReference type="InterPro" id="IPR010255">
    <property type="entry name" value="Haem_peroxidase_sf"/>
</dbReference>
<evidence type="ECO:0000256" key="18">
    <source>
        <dbReference type="RuleBase" id="RU362060"/>
    </source>
</evidence>
<feature type="binding site" evidence="15">
    <location>
        <position position="203"/>
    </location>
    <ligand>
        <name>Ca(2+)</name>
        <dbReference type="ChEBI" id="CHEBI:29108"/>
        <label>2</label>
    </ligand>
</feature>
<evidence type="ECO:0000256" key="16">
    <source>
        <dbReference type="PIRSR" id="PIRSR600823-4"/>
    </source>
</evidence>
<evidence type="ECO:0000256" key="5">
    <source>
        <dbReference type="ARBA" id="ARBA00022559"/>
    </source>
</evidence>
<feature type="signal peptide" evidence="18">
    <location>
        <begin position="1"/>
        <end position="30"/>
    </location>
</feature>
<evidence type="ECO:0000256" key="8">
    <source>
        <dbReference type="ARBA" id="ARBA00022837"/>
    </source>
</evidence>
<dbReference type="FunFam" id="1.10.420.10:FF:000001">
    <property type="entry name" value="Peroxidase"/>
    <property type="match status" value="1"/>
</dbReference>
<dbReference type="EC" id="1.11.1.7" evidence="4 18"/>
<dbReference type="Pfam" id="PF00141">
    <property type="entry name" value="peroxidase"/>
    <property type="match status" value="1"/>
</dbReference>
<dbReference type="InterPro" id="IPR019793">
    <property type="entry name" value="Peroxidases_heam-ligand_BS"/>
</dbReference>
<dbReference type="InterPro" id="IPR000823">
    <property type="entry name" value="Peroxidase_pln"/>
</dbReference>
<dbReference type="AlphaFoldDB" id="A0A834T6I6"/>
<feature type="binding site" description="axial binding residue" evidence="15">
    <location>
        <position position="202"/>
    </location>
    <ligand>
        <name>heme b</name>
        <dbReference type="ChEBI" id="CHEBI:60344"/>
    </ligand>
    <ligandPart>
        <name>Fe</name>
        <dbReference type="ChEBI" id="CHEBI:18248"/>
    </ligandPart>
</feature>
<feature type="disulfide bond" evidence="17">
    <location>
        <begin position="128"/>
        <end position="323"/>
    </location>
</feature>
<evidence type="ECO:0000256" key="12">
    <source>
        <dbReference type="ARBA" id="ARBA00023180"/>
    </source>
</evidence>
<name>A0A834T6I6_9FABA</name>
<feature type="binding site" evidence="14">
    <location>
        <position position="172"/>
    </location>
    <ligand>
        <name>substrate</name>
    </ligand>
</feature>
<dbReference type="InterPro" id="IPR033905">
    <property type="entry name" value="Secretory_peroxidase"/>
</dbReference>